<dbReference type="PROSITE" id="PS51318">
    <property type="entry name" value="TAT"/>
    <property type="match status" value="1"/>
</dbReference>
<dbReference type="InterPro" id="IPR006059">
    <property type="entry name" value="SBP"/>
</dbReference>
<protein>
    <submittedName>
        <fullName evidence="1">Multiple sugar transport system substrate-binding protein</fullName>
    </submittedName>
</protein>
<dbReference type="InterPro" id="IPR050490">
    <property type="entry name" value="Bact_solute-bd_prot1"/>
</dbReference>
<dbReference type="Gene3D" id="3.40.190.10">
    <property type="entry name" value="Periplasmic binding protein-like II"/>
    <property type="match status" value="1"/>
</dbReference>
<dbReference type="RefSeq" id="WP_030105963.1">
    <property type="nucleotide sequence ID" value="NZ_AUBJ02000001.1"/>
</dbReference>
<dbReference type="Proteomes" id="UP000791080">
    <property type="component" value="Unassembled WGS sequence"/>
</dbReference>
<dbReference type="InterPro" id="IPR006311">
    <property type="entry name" value="TAT_signal"/>
</dbReference>
<dbReference type="PROSITE" id="PS51257">
    <property type="entry name" value="PROKAR_LIPOPROTEIN"/>
    <property type="match status" value="1"/>
</dbReference>
<evidence type="ECO:0000313" key="1">
    <source>
        <dbReference type="EMBL" id="MCP2334622.1"/>
    </source>
</evidence>
<accession>A0ABT1JQH3</accession>
<dbReference type="Pfam" id="PF01547">
    <property type="entry name" value="SBP_bac_1"/>
    <property type="match status" value="1"/>
</dbReference>
<reference evidence="1 2" key="1">
    <citation type="submission" date="2022-06" db="EMBL/GenBank/DDBJ databases">
        <title>Genomic Encyclopedia of Type Strains, Phase I: the one thousand microbial genomes (KMG-I) project.</title>
        <authorList>
            <person name="Kyrpides N."/>
        </authorList>
    </citation>
    <scope>NUCLEOTIDE SEQUENCE [LARGE SCALE GENOMIC DNA]</scope>
    <source>
        <strain evidence="1 2">DSM 43889</strain>
    </source>
</reference>
<gene>
    <name evidence="1" type="ORF">G443_004892</name>
</gene>
<dbReference type="SUPFAM" id="SSF53850">
    <property type="entry name" value="Periplasmic binding protein-like II"/>
    <property type="match status" value="1"/>
</dbReference>
<dbReference type="PANTHER" id="PTHR43649">
    <property type="entry name" value="ARABINOSE-BINDING PROTEIN-RELATED"/>
    <property type="match status" value="1"/>
</dbReference>
<organism evidence="1 2">
    <name type="scientific">Actinoalloteichus caeruleus DSM 43889</name>
    <dbReference type="NCBI Taxonomy" id="1120930"/>
    <lineage>
        <taxon>Bacteria</taxon>
        <taxon>Bacillati</taxon>
        <taxon>Actinomycetota</taxon>
        <taxon>Actinomycetes</taxon>
        <taxon>Pseudonocardiales</taxon>
        <taxon>Pseudonocardiaceae</taxon>
        <taxon>Actinoalloteichus</taxon>
        <taxon>Actinoalloteichus cyanogriseus</taxon>
    </lineage>
</organism>
<proteinExistence type="predicted"/>
<name>A0ABT1JQH3_ACTCY</name>
<keyword evidence="1" id="KW-0762">Sugar transport</keyword>
<evidence type="ECO:0000313" key="2">
    <source>
        <dbReference type="Proteomes" id="UP000791080"/>
    </source>
</evidence>
<dbReference type="PANTHER" id="PTHR43649:SF14">
    <property type="entry name" value="BLR3389 PROTEIN"/>
    <property type="match status" value="1"/>
</dbReference>
<dbReference type="EMBL" id="AUBJ02000001">
    <property type="protein sequence ID" value="MCP2334622.1"/>
    <property type="molecule type" value="Genomic_DNA"/>
</dbReference>
<keyword evidence="1" id="KW-0813">Transport</keyword>
<keyword evidence="2" id="KW-1185">Reference proteome</keyword>
<comment type="caution">
    <text evidence="1">The sequence shown here is derived from an EMBL/GenBank/DDBJ whole genome shotgun (WGS) entry which is preliminary data.</text>
</comment>
<sequence>MTPRDRSRRLSRRAVLGGALGLGSLGALGALGACAPPRFSDGTPLRFWHLFAGGDGINMNQMLDAYRAAHPEVDLEAVTLAWGERYYTKLSMSGAGGRAPDVSALHLARLPGYAPSGLIDPLRPDLLAEAGIREEDFPPELWRRSHHDGRLFAVPLDVHPYVLYYNVDVCERAGLLAPDGSLAPITGQDELRAAFAAAKEVTGHHGLVTETVGSDTVGPWRVFWTLYRQLDGHLLTPEGTGLAVDDDKVLRVLEYMRGLTDDGLAPREVDVNGAVSLFASGHAGFFIFGDWEVSTFLETGTPFSMTRIPQVFDNANAQADAHVFVLPHRSDRTDEDHRRIYEFVAFLLRQSITWARGGHVPVYRPVQEDPEYLDLRPQSNYRSVADDAQLDPEVWFAGSASVMWLELGAVISAVFSGRTSPEQGVLGIRRVMEDLLDRPNPID</sequence>